<reference evidence="2" key="1">
    <citation type="journal article" date="2019" name="Int. J. Syst. Evol. Microbiol.">
        <title>The Global Catalogue of Microorganisms (GCM) 10K type strain sequencing project: providing services to taxonomists for standard genome sequencing and annotation.</title>
        <authorList>
            <consortium name="The Broad Institute Genomics Platform"/>
            <consortium name="The Broad Institute Genome Sequencing Center for Infectious Disease"/>
            <person name="Wu L."/>
            <person name="Ma J."/>
        </authorList>
    </citation>
    <scope>NUCLEOTIDE SEQUENCE [LARGE SCALE GENOMIC DNA]</scope>
    <source>
        <strain evidence="2">NBRC 102030</strain>
    </source>
</reference>
<protein>
    <recommendedName>
        <fullName evidence="3">DUF2383 domain-containing protein</fullName>
    </recommendedName>
</protein>
<sequence>MKSNVVQHQTDINADIMLIDEIVASSQHSLRFYTHAITVIDDYNLKRIFSMQINIYQRILALLAPPQRRIMLSNTAHLALPEYGGHTQHTTYVQAQILLQQDCWHKGVAHLIELEQCRLVQLKHAVKQVYQPHIAQKLADSAAWLQSSCDEMISFCRR</sequence>
<dbReference type="RefSeq" id="WP_220774373.1">
    <property type="nucleotide sequence ID" value="NZ_BPFC01000113.1"/>
</dbReference>
<comment type="caution">
    <text evidence="1">The sequence shown here is derived from an EMBL/GenBank/DDBJ whole genome shotgun (WGS) entry which is preliminary data.</text>
</comment>
<accession>A0ABQ6J4X0</accession>
<evidence type="ECO:0000313" key="2">
    <source>
        <dbReference type="Proteomes" id="UP001157046"/>
    </source>
</evidence>
<proteinExistence type="predicted"/>
<organism evidence="1 2">
    <name type="scientific">Shewanella glacialipiscicola</name>
    <dbReference type="NCBI Taxonomy" id="614069"/>
    <lineage>
        <taxon>Bacteria</taxon>
        <taxon>Pseudomonadati</taxon>
        <taxon>Pseudomonadota</taxon>
        <taxon>Gammaproteobacteria</taxon>
        <taxon>Alteromonadales</taxon>
        <taxon>Shewanellaceae</taxon>
        <taxon>Shewanella</taxon>
    </lineage>
</organism>
<evidence type="ECO:0000313" key="1">
    <source>
        <dbReference type="EMBL" id="GMA82784.1"/>
    </source>
</evidence>
<dbReference type="EMBL" id="BSUY01000001">
    <property type="protein sequence ID" value="GMA82784.1"/>
    <property type="molecule type" value="Genomic_DNA"/>
</dbReference>
<keyword evidence="2" id="KW-1185">Reference proteome</keyword>
<dbReference type="Proteomes" id="UP001157046">
    <property type="component" value="Unassembled WGS sequence"/>
</dbReference>
<name>A0ABQ6J4X0_9GAMM</name>
<gene>
    <name evidence="1" type="ORF">GCM10025855_23170</name>
</gene>
<evidence type="ECO:0008006" key="3">
    <source>
        <dbReference type="Google" id="ProtNLM"/>
    </source>
</evidence>